<reference evidence="2 3" key="1">
    <citation type="journal article" date="2016" name="Nat. Commun.">
        <title>Thousands of microbial genomes shed light on interconnected biogeochemical processes in an aquifer system.</title>
        <authorList>
            <person name="Anantharaman K."/>
            <person name="Brown C.T."/>
            <person name="Hug L.A."/>
            <person name="Sharon I."/>
            <person name="Castelle C.J."/>
            <person name="Probst A.J."/>
            <person name="Thomas B.C."/>
            <person name="Singh A."/>
            <person name="Wilkins M.J."/>
            <person name="Karaoz U."/>
            <person name="Brodie E.L."/>
            <person name="Williams K.H."/>
            <person name="Hubbard S.S."/>
            <person name="Banfield J.F."/>
        </authorList>
    </citation>
    <scope>NUCLEOTIDE SEQUENCE [LARGE SCALE GENOMIC DNA]</scope>
</reference>
<dbReference type="Gene3D" id="3.30.1490.300">
    <property type="match status" value="1"/>
</dbReference>
<dbReference type="PANTHER" id="PTHR32432:SF3">
    <property type="entry name" value="ETHANOLAMINE UTILIZATION PROTEIN EUTJ"/>
    <property type="match status" value="1"/>
</dbReference>
<organism evidence="2 3">
    <name type="scientific">Candidatus Komeilibacteria bacterium RIFCSPLOWO2_01_FULL_53_11</name>
    <dbReference type="NCBI Taxonomy" id="1798552"/>
    <lineage>
        <taxon>Bacteria</taxon>
        <taxon>Candidatus Komeiliibacteriota</taxon>
    </lineage>
</organism>
<dbReference type="InterPro" id="IPR005883">
    <property type="entry name" value="PilM"/>
</dbReference>
<evidence type="ECO:0000256" key="1">
    <source>
        <dbReference type="SAM" id="Phobius"/>
    </source>
</evidence>
<protein>
    <recommendedName>
        <fullName evidence="4">SHS2 domain-containing protein</fullName>
    </recommendedName>
</protein>
<keyword evidence="1" id="KW-0472">Membrane</keyword>
<dbReference type="PANTHER" id="PTHR32432">
    <property type="entry name" value="CELL DIVISION PROTEIN FTSA-RELATED"/>
    <property type="match status" value="1"/>
</dbReference>
<dbReference type="Pfam" id="PF11104">
    <property type="entry name" value="PilM_2"/>
    <property type="match status" value="1"/>
</dbReference>
<accession>A0A1G2BNK0</accession>
<keyword evidence="1" id="KW-1133">Transmembrane helix</keyword>
<dbReference type="SUPFAM" id="SSF53067">
    <property type="entry name" value="Actin-like ATPase domain"/>
    <property type="match status" value="2"/>
</dbReference>
<gene>
    <name evidence="2" type="ORF">A3B31_02630</name>
</gene>
<keyword evidence="1" id="KW-0812">Transmembrane</keyword>
<name>A0A1G2BNK0_9BACT</name>
<proteinExistence type="predicted"/>
<comment type="caution">
    <text evidence="2">The sequence shown here is derived from an EMBL/GenBank/DDBJ whole genome shotgun (WGS) entry which is preliminary data.</text>
</comment>
<dbReference type="CDD" id="cd24049">
    <property type="entry name" value="ASKHA_NBD_PilM"/>
    <property type="match status" value="1"/>
</dbReference>
<dbReference type="AlphaFoldDB" id="A0A1G2BNK0"/>
<dbReference type="Gene3D" id="3.30.420.40">
    <property type="match status" value="2"/>
</dbReference>
<feature type="transmembrane region" description="Helical" evidence="1">
    <location>
        <begin position="389"/>
        <end position="409"/>
    </location>
</feature>
<evidence type="ECO:0008006" key="4">
    <source>
        <dbReference type="Google" id="ProtNLM"/>
    </source>
</evidence>
<evidence type="ECO:0000313" key="3">
    <source>
        <dbReference type="Proteomes" id="UP000177349"/>
    </source>
</evidence>
<dbReference type="InterPro" id="IPR050696">
    <property type="entry name" value="FtsA/MreB"/>
</dbReference>
<sequence length="631" mass="68945">MFQPKQAFAINFSDYSLEALELERSKHGLAMRSHSRLLLEPGVIEDGKIIADDKLRAAVKQLIKQAKPSPIAARDIVITIPESRVFAQVFTLPRTIGAKQVPPALFSQARETLPMDMSLAAADYREVGRAETVSRYLFAATYSALVEEYVSFFSSMHLRVTLVTMESLALGAAILDETKEETVLVLDIGARTTIASIFWHGELQETININIAGENISAALAEKLKISIADAEERKVTSGMRAKGGDGVEMLIIQGQVQPLKDELLVFIKYYEQRVGTIDRVLLAGGTAAMIGLDDYFSSNLGLSVTVALPLPIFQVTVDQAVLSKFLVVLGLARIAVGDIREPINFLEHQEKRWIPDTRSLKKMGGTPAPGVPQAVPMATNPKKSQKKIVVLAAALVCALLLFGALWWWRYGGFGSKQSGSADTLKENPLATVTKNLNFIVRPFMRDAAQGTQQSLTFTFNVQLSSEPLPAGDLLGVLENISVEGDIPFDADAVSAANDAFARDKGRQPSPAERDGALRQYLIDQRWLEIRSDQQQARLATGAHLLDSYVGVTSERAQVTRESGNVSAGVYAFSGSFTVVSVVDGAAFTALEAEYVDLFQKEHPGVSLVTKRYSFTEVGDRLRVVALYEFE</sequence>
<dbReference type="Proteomes" id="UP000177349">
    <property type="component" value="Unassembled WGS sequence"/>
</dbReference>
<dbReference type="InterPro" id="IPR043129">
    <property type="entry name" value="ATPase_NBD"/>
</dbReference>
<dbReference type="EMBL" id="MHKN01000059">
    <property type="protein sequence ID" value="OGY90714.1"/>
    <property type="molecule type" value="Genomic_DNA"/>
</dbReference>
<evidence type="ECO:0000313" key="2">
    <source>
        <dbReference type="EMBL" id="OGY90714.1"/>
    </source>
</evidence>